<accession>A0A7H0FN47</accession>
<proteinExistence type="predicted"/>
<sequence length="190" mass="21901">MIEINYDIPGKVELISELKEIFSGVDKVINDLEQEKSVLEKELETLENTKTFTVDSLKRKPEINRLLTENNHLLTQMKKEREELQQSCFTHFPNKVGDIDSQYRQAIEKQLEPVEQEIALLLKQLNEKAMFIKSVKVKANAIYNREVVDEGNKIIGVTRHNRSVIGISSYVSAPNLVERAMKFDRGQLKS</sequence>
<dbReference type="AlphaFoldDB" id="A0A7H0FN47"/>
<dbReference type="EMBL" id="PZZH01000001">
    <property type="protein sequence ID" value="PTN78918.1"/>
    <property type="molecule type" value="Genomic_DNA"/>
</dbReference>
<reference evidence="2 4" key="1">
    <citation type="submission" date="2018-04" db="EMBL/GenBank/DDBJ databases">
        <authorList>
            <person name="Van Tyne D."/>
        </authorList>
    </citation>
    <scope>NUCLEOTIDE SEQUENCE [LARGE SCALE GENOMIC DNA]</scope>
    <source>
        <strain evidence="2 4">B2535</strain>
    </source>
</reference>
<dbReference type="Proteomes" id="UP000516122">
    <property type="component" value="Chromosome"/>
</dbReference>
<dbReference type="EMBL" id="CP060804">
    <property type="protein sequence ID" value="QNP37463.1"/>
    <property type="molecule type" value="Genomic_DNA"/>
</dbReference>
<dbReference type="RefSeq" id="WP_010714132.1">
    <property type="nucleotide sequence ID" value="NZ_AP026714.1"/>
</dbReference>
<gene>
    <name evidence="2" type="ORF">DAI13_14585</name>
    <name evidence="3" type="ORF">H9Q64_13515</name>
</gene>
<organism evidence="3 5">
    <name type="scientific">Enterococcus faecalis</name>
    <name type="common">Streptococcus faecalis</name>
    <dbReference type="NCBI Taxonomy" id="1351"/>
    <lineage>
        <taxon>Bacteria</taxon>
        <taxon>Bacillati</taxon>
        <taxon>Bacillota</taxon>
        <taxon>Bacilli</taxon>
        <taxon>Lactobacillales</taxon>
        <taxon>Enterococcaceae</taxon>
        <taxon>Enterococcus</taxon>
    </lineage>
</organism>
<dbReference type="Proteomes" id="UP000244140">
    <property type="component" value="Unassembled WGS sequence"/>
</dbReference>
<protein>
    <submittedName>
        <fullName evidence="3">Uncharacterized protein</fullName>
    </submittedName>
</protein>
<evidence type="ECO:0000313" key="5">
    <source>
        <dbReference type="Proteomes" id="UP000516122"/>
    </source>
</evidence>
<name>A0A7H0FN47_ENTFL</name>
<evidence type="ECO:0000313" key="3">
    <source>
        <dbReference type="EMBL" id="QNP37463.1"/>
    </source>
</evidence>
<keyword evidence="1" id="KW-0175">Coiled coil</keyword>
<evidence type="ECO:0000256" key="1">
    <source>
        <dbReference type="SAM" id="Coils"/>
    </source>
</evidence>
<evidence type="ECO:0000313" key="4">
    <source>
        <dbReference type="Proteomes" id="UP000244140"/>
    </source>
</evidence>
<feature type="coiled-coil region" evidence="1">
    <location>
        <begin position="29"/>
        <end position="124"/>
    </location>
</feature>
<evidence type="ECO:0000313" key="2">
    <source>
        <dbReference type="EMBL" id="PTN78918.1"/>
    </source>
</evidence>
<reference evidence="3 5" key="2">
    <citation type="submission" date="2020-08" db="EMBL/GenBank/DDBJ databases">
        <title>Enterococcus faecalis SF28073 genome assembly.</title>
        <authorList>
            <person name="Duerkop B.A."/>
            <person name="Johnson C.N."/>
        </authorList>
    </citation>
    <scope>NUCLEOTIDE SEQUENCE [LARGE SCALE GENOMIC DNA]</scope>
    <source>
        <strain evidence="3 5">SF28073</strain>
    </source>
</reference>